<evidence type="ECO:0000259" key="1">
    <source>
        <dbReference type="Pfam" id="PF00102"/>
    </source>
</evidence>
<dbReference type="GO" id="GO:0004725">
    <property type="term" value="F:protein tyrosine phosphatase activity"/>
    <property type="evidence" value="ECO:0007669"/>
    <property type="project" value="InterPro"/>
</dbReference>
<accession>A0AA38HRS7</accession>
<dbReference type="InterPro" id="IPR029021">
    <property type="entry name" value="Prot-tyrosine_phosphatase-like"/>
</dbReference>
<evidence type="ECO:0000313" key="2">
    <source>
        <dbReference type="EMBL" id="KAJ3642760.1"/>
    </source>
</evidence>
<sequence>MISIWENARGQKTQNFPTLVCCDDGISSSSLVVCFFYMADKMLQERKCDVVGAVKAVRRSHTKFINFEQFVFLHHCALAFYKNCYKTYGESL</sequence>
<keyword evidence="3" id="KW-1185">Reference proteome</keyword>
<proteinExistence type="predicted"/>
<comment type="caution">
    <text evidence="2">The sequence shown here is derived from an EMBL/GenBank/DDBJ whole genome shotgun (WGS) entry which is preliminary data.</text>
</comment>
<dbReference type="InterPro" id="IPR000242">
    <property type="entry name" value="PTP_cat"/>
</dbReference>
<dbReference type="Pfam" id="PF00102">
    <property type="entry name" value="Y_phosphatase"/>
    <property type="match status" value="1"/>
</dbReference>
<dbReference type="Proteomes" id="UP001168821">
    <property type="component" value="Unassembled WGS sequence"/>
</dbReference>
<evidence type="ECO:0000313" key="3">
    <source>
        <dbReference type="Proteomes" id="UP001168821"/>
    </source>
</evidence>
<protein>
    <recommendedName>
        <fullName evidence="1">Tyrosine-protein phosphatase domain-containing protein</fullName>
    </recommendedName>
</protein>
<dbReference type="EMBL" id="JALNTZ010000008">
    <property type="protein sequence ID" value="KAJ3642760.1"/>
    <property type="molecule type" value="Genomic_DNA"/>
</dbReference>
<organism evidence="2 3">
    <name type="scientific">Zophobas morio</name>
    <dbReference type="NCBI Taxonomy" id="2755281"/>
    <lineage>
        <taxon>Eukaryota</taxon>
        <taxon>Metazoa</taxon>
        <taxon>Ecdysozoa</taxon>
        <taxon>Arthropoda</taxon>
        <taxon>Hexapoda</taxon>
        <taxon>Insecta</taxon>
        <taxon>Pterygota</taxon>
        <taxon>Neoptera</taxon>
        <taxon>Endopterygota</taxon>
        <taxon>Coleoptera</taxon>
        <taxon>Polyphaga</taxon>
        <taxon>Cucujiformia</taxon>
        <taxon>Tenebrionidae</taxon>
        <taxon>Zophobas</taxon>
    </lineage>
</organism>
<name>A0AA38HRS7_9CUCU</name>
<feature type="domain" description="Tyrosine-protein phosphatase" evidence="1">
    <location>
        <begin position="5"/>
        <end position="78"/>
    </location>
</feature>
<dbReference type="AlphaFoldDB" id="A0AA38HRS7"/>
<dbReference type="SUPFAM" id="SSF52799">
    <property type="entry name" value="(Phosphotyrosine protein) phosphatases II"/>
    <property type="match status" value="1"/>
</dbReference>
<reference evidence="2" key="1">
    <citation type="journal article" date="2023" name="G3 (Bethesda)">
        <title>Whole genome assemblies of Zophobas morio and Tenebrio molitor.</title>
        <authorList>
            <person name="Kaur S."/>
            <person name="Stinson S.A."/>
            <person name="diCenzo G.C."/>
        </authorList>
    </citation>
    <scope>NUCLEOTIDE SEQUENCE</scope>
    <source>
        <strain evidence="2">QUZm001</strain>
    </source>
</reference>
<dbReference type="Gene3D" id="3.90.190.10">
    <property type="entry name" value="Protein tyrosine phosphatase superfamily"/>
    <property type="match status" value="1"/>
</dbReference>
<gene>
    <name evidence="2" type="ORF">Zmor_025516</name>
</gene>